<evidence type="ECO:0000256" key="1">
    <source>
        <dbReference type="ARBA" id="ARBA00004651"/>
    </source>
</evidence>
<comment type="subunit">
    <text evidence="3 8">Homodimer and heterodimers.</text>
</comment>
<sequence>MEEVPGTLGTSASFALRMGQTIFASSSLLFMCLHIQFYSYTSFCYLVTVMSLIIPWSLIVGTMDLYSMFVKRRARQPGIFVVIIIGDLFLSFLSLAAAALTASVTDLVLMLGTEQPFCPTRVCSRYQLSAAMTFLSWLFLLASSLFNLWLLPTLL</sequence>
<comment type="similarity">
    <text evidence="2 8">Belongs to the Casparian strip membrane proteins (CASP) family.</text>
</comment>
<protein>
    <recommendedName>
        <fullName evidence="8">CASP-like protein</fullName>
    </recommendedName>
</protein>
<comment type="subcellular location">
    <subcellularLocation>
        <location evidence="1 8">Cell membrane</location>
        <topology evidence="1 8">Multi-pass membrane protein</topology>
    </subcellularLocation>
</comment>
<evidence type="ECO:0000256" key="7">
    <source>
        <dbReference type="ARBA" id="ARBA00023136"/>
    </source>
</evidence>
<keyword evidence="5 8" id="KW-0812">Transmembrane</keyword>
<accession>A0AAN8UYL2</accession>
<feature type="transmembrane region" description="Helical" evidence="8">
    <location>
        <begin position="134"/>
        <end position="151"/>
    </location>
</feature>
<feature type="domain" description="Casparian strip membrane protein" evidence="9">
    <location>
        <begin position="8"/>
        <end position="139"/>
    </location>
</feature>
<dbReference type="EMBL" id="JBAMMX010000017">
    <property type="protein sequence ID" value="KAK6924290.1"/>
    <property type="molecule type" value="Genomic_DNA"/>
</dbReference>
<dbReference type="PANTHER" id="PTHR32021">
    <property type="entry name" value="CASP-LIKE PROTEIN 5B3"/>
    <property type="match status" value="1"/>
</dbReference>
<evidence type="ECO:0000256" key="5">
    <source>
        <dbReference type="ARBA" id="ARBA00022692"/>
    </source>
</evidence>
<keyword evidence="7 8" id="KW-0472">Membrane</keyword>
<proteinExistence type="inferred from homology"/>
<gene>
    <name evidence="10" type="ORF">RJ641_010490</name>
</gene>
<comment type="caution">
    <text evidence="8">Lacks conserved residue(s) required for the propagation of feature annotation.</text>
</comment>
<dbReference type="InterPro" id="IPR045009">
    <property type="entry name" value="CASPL-5"/>
</dbReference>
<dbReference type="InterPro" id="IPR006702">
    <property type="entry name" value="CASP_dom"/>
</dbReference>
<comment type="caution">
    <text evidence="10">The sequence shown here is derived from an EMBL/GenBank/DDBJ whole genome shotgun (WGS) entry which is preliminary data.</text>
</comment>
<organism evidence="10 11">
    <name type="scientific">Dillenia turbinata</name>
    <dbReference type="NCBI Taxonomy" id="194707"/>
    <lineage>
        <taxon>Eukaryota</taxon>
        <taxon>Viridiplantae</taxon>
        <taxon>Streptophyta</taxon>
        <taxon>Embryophyta</taxon>
        <taxon>Tracheophyta</taxon>
        <taxon>Spermatophyta</taxon>
        <taxon>Magnoliopsida</taxon>
        <taxon>eudicotyledons</taxon>
        <taxon>Gunneridae</taxon>
        <taxon>Pentapetalae</taxon>
        <taxon>Dilleniales</taxon>
        <taxon>Dilleniaceae</taxon>
        <taxon>Dillenia</taxon>
    </lineage>
</organism>
<dbReference type="Proteomes" id="UP001370490">
    <property type="component" value="Unassembled WGS sequence"/>
</dbReference>
<evidence type="ECO:0000313" key="11">
    <source>
        <dbReference type="Proteomes" id="UP001370490"/>
    </source>
</evidence>
<keyword evidence="4 8" id="KW-1003">Cell membrane</keyword>
<name>A0AAN8UYL2_9MAGN</name>
<feature type="transmembrane region" description="Helical" evidence="8">
    <location>
        <begin position="45"/>
        <end position="66"/>
    </location>
</feature>
<evidence type="ECO:0000256" key="8">
    <source>
        <dbReference type="RuleBase" id="RU361233"/>
    </source>
</evidence>
<evidence type="ECO:0000256" key="2">
    <source>
        <dbReference type="ARBA" id="ARBA00007651"/>
    </source>
</evidence>
<evidence type="ECO:0000313" key="10">
    <source>
        <dbReference type="EMBL" id="KAK6924290.1"/>
    </source>
</evidence>
<evidence type="ECO:0000256" key="3">
    <source>
        <dbReference type="ARBA" id="ARBA00011489"/>
    </source>
</evidence>
<reference evidence="10 11" key="1">
    <citation type="submission" date="2023-12" db="EMBL/GenBank/DDBJ databases">
        <title>A high-quality genome assembly for Dillenia turbinata (Dilleniales).</title>
        <authorList>
            <person name="Chanderbali A."/>
        </authorList>
    </citation>
    <scope>NUCLEOTIDE SEQUENCE [LARGE SCALE GENOMIC DNA]</scope>
    <source>
        <strain evidence="10">LSX21</strain>
        <tissue evidence="10">Leaf</tissue>
    </source>
</reference>
<evidence type="ECO:0000259" key="9">
    <source>
        <dbReference type="Pfam" id="PF04535"/>
    </source>
</evidence>
<keyword evidence="6 8" id="KW-1133">Transmembrane helix</keyword>
<evidence type="ECO:0000256" key="4">
    <source>
        <dbReference type="ARBA" id="ARBA00022475"/>
    </source>
</evidence>
<keyword evidence="11" id="KW-1185">Reference proteome</keyword>
<dbReference type="PANTHER" id="PTHR32021:SF30">
    <property type="entry name" value="CASP-LIKE PROTEIN 5C1"/>
    <property type="match status" value="1"/>
</dbReference>
<evidence type="ECO:0000256" key="6">
    <source>
        <dbReference type="ARBA" id="ARBA00022989"/>
    </source>
</evidence>
<feature type="transmembrane region" description="Helical" evidence="8">
    <location>
        <begin position="78"/>
        <end position="100"/>
    </location>
</feature>
<dbReference type="GO" id="GO:0005886">
    <property type="term" value="C:plasma membrane"/>
    <property type="evidence" value="ECO:0007669"/>
    <property type="project" value="UniProtKB-SubCell"/>
</dbReference>
<dbReference type="Pfam" id="PF04535">
    <property type="entry name" value="CASP_dom"/>
    <property type="match status" value="1"/>
</dbReference>
<dbReference type="AlphaFoldDB" id="A0AAN8UYL2"/>